<feature type="binding site" evidence="11">
    <location>
        <position position="35"/>
    </location>
    <ligand>
        <name>substrate</name>
    </ligand>
</feature>
<evidence type="ECO:0000256" key="10">
    <source>
        <dbReference type="ARBA" id="ARBA00048567"/>
    </source>
</evidence>
<dbReference type="InterPro" id="IPR000623">
    <property type="entry name" value="Shikimate_kinase/TSH1"/>
</dbReference>
<keyword evidence="11" id="KW-0479">Metal-binding</keyword>
<dbReference type="Proteomes" id="UP001500784">
    <property type="component" value="Unassembled WGS sequence"/>
</dbReference>
<dbReference type="EMBL" id="BAAALV010000001">
    <property type="protein sequence ID" value="GAA1902859.1"/>
    <property type="molecule type" value="Genomic_DNA"/>
</dbReference>
<evidence type="ECO:0000313" key="12">
    <source>
        <dbReference type="EMBL" id="GAA1902859.1"/>
    </source>
</evidence>
<keyword evidence="9 11" id="KW-0057">Aromatic amino acid biosynthesis</keyword>
<evidence type="ECO:0000256" key="9">
    <source>
        <dbReference type="ARBA" id="ARBA00023141"/>
    </source>
</evidence>
<dbReference type="InterPro" id="IPR031322">
    <property type="entry name" value="Shikimate/glucono_kinase"/>
</dbReference>
<reference evidence="12 13" key="1">
    <citation type="journal article" date="2019" name="Int. J. Syst. Evol. Microbiol.">
        <title>The Global Catalogue of Microorganisms (GCM) 10K type strain sequencing project: providing services to taxonomists for standard genome sequencing and annotation.</title>
        <authorList>
            <consortium name="The Broad Institute Genomics Platform"/>
            <consortium name="The Broad Institute Genome Sequencing Center for Infectious Disease"/>
            <person name="Wu L."/>
            <person name="Ma J."/>
        </authorList>
    </citation>
    <scope>NUCLEOTIDE SEQUENCE [LARGE SCALE GENOMIC DNA]</scope>
    <source>
        <strain evidence="12 13">JCM 13316</strain>
    </source>
</reference>
<name>A0ABN2NUU0_9MICC</name>
<evidence type="ECO:0000256" key="11">
    <source>
        <dbReference type="HAMAP-Rule" id="MF_00109"/>
    </source>
</evidence>
<keyword evidence="8 11" id="KW-0067">ATP-binding</keyword>
<comment type="cofactor">
    <cofactor evidence="11">
        <name>Mg(2+)</name>
        <dbReference type="ChEBI" id="CHEBI:18420"/>
    </cofactor>
    <text evidence="11">Binds 1 Mg(2+) ion per subunit.</text>
</comment>
<dbReference type="HAMAP" id="MF_00109">
    <property type="entry name" value="Shikimate_kinase"/>
    <property type="match status" value="1"/>
</dbReference>
<feature type="binding site" evidence="11">
    <location>
        <position position="17"/>
    </location>
    <ligand>
        <name>Mg(2+)</name>
        <dbReference type="ChEBI" id="CHEBI:18420"/>
    </ligand>
</feature>
<dbReference type="InterPro" id="IPR027417">
    <property type="entry name" value="P-loop_NTPase"/>
</dbReference>
<dbReference type="SUPFAM" id="SSF52540">
    <property type="entry name" value="P-loop containing nucleoside triphosphate hydrolases"/>
    <property type="match status" value="1"/>
</dbReference>
<keyword evidence="4 11" id="KW-0028">Amino-acid biosynthesis</keyword>
<sequence>MPEQHLVLIGLMAAGKSVVGRSLAARHGLPYVDTDQLVVEEHGPIPEIFARHSERFFREAEARAVAGALDSPVRSVISLGGGAVLDTGTQQLLEHATVVFLDTDLATVLPRISRTAHRPLLAGDPAQRWSALAEVRRPIYESLADIVIDTRGLAVAEVVERITAALDEGEN</sequence>
<feature type="binding site" evidence="11">
    <location>
        <begin position="13"/>
        <end position="18"/>
    </location>
    <ligand>
        <name>ATP</name>
        <dbReference type="ChEBI" id="CHEBI:30616"/>
    </ligand>
</feature>
<evidence type="ECO:0000256" key="5">
    <source>
        <dbReference type="ARBA" id="ARBA00022679"/>
    </source>
</evidence>
<evidence type="ECO:0000256" key="6">
    <source>
        <dbReference type="ARBA" id="ARBA00022741"/>
    </source>
</evidence>
<feature type="binding site" evidence="11">
    <location>
        <position position="81"/>
    </location>
    <ligand>
        <name>substrate</name>
    </ligand>
</feature>
<comment type="catalytic activity">
    <reaction evidence="10 11">
        <text>shikimate + ATP = 3-phosphoshikimate + ADP + H(+)</text>
        <dbReference type="Rhea" id="RHEA:13121"/>
        <dbReference type="ChEBI" id="CHEBI:15378"/>
        <dbReference type="ChEBI" id="CHEBI:30616"/>
        <dbReference type="ChEBI" id="CHEBI:36208"/>
        <dbReference type="ChEBI" id="CHEBI:145989"/>
        <dbReference type="ChEBI" id="CHEBI:456216"/>
        <dbReference type="EC" id="2.7.1.71"/>
    </reaction>
</comment>
<keyword evidence="11" id="KW-0460">Magnesium</keyword>
<evidence type="ECO:0000256" key="2">
    <source>
        <dbReference type="ARBA" id="ARBA00006997"/>
    </source>
</evidence>
<keyword evidence="7 11" id="KW-0418">Kinase</keyword>
<dbReference type="CDD" id="cd00464">
    <property type="entry name" value="SK"/>
    <property type="match status" value="1"/>
</dbReference>
<dbReference type="PROSITE" id="PS01128">
    <property type="entry name" value="SHIKIMATE_KINASE"/>
    <property type="match status" value="1"/>
</dbReference>
<dbReference type="PRINTS" id="PR01100">
    <property type="entry name" value="SHIKIMTKNASE"/>
</dbReference>
<comment type="caution">
    <text evidence="12">The sequence shown here is derived from an EMBL/GenBank/DDBJ whole genome shotgun (WGS) entry which is preliminary data.</text>
</comment>
<comment type="similarity">
    <text evidence="2 11">Belongs to the shikimate kinase family.</text>
</comment>
<dbReference type="Gene3D" id="3.40.50.300">
    <property type="entry name" value="P-loop containing nucleotide triphosphate hydrolases"/>
    <property type="match status" value="1"/>
</dbReference>
<dbReference type="InterPro" id="IPR023000">
    <property type="entry name" value="Shikimate_kinase_CS"/>
</dbReference>
<keyword evidence="13" id="KW-1185">Reference proteome</keyword>
<comment type="subunit">
    <text evidence="11">Monomer.</text>
</comment>
<dbReference type="Pfam" id="PF01202">
    <property type="entry name" value="SKI"/>
    <property type="match status" value="1"/>
</dbReference>
<gene>
    <name evidence="11" type="primary">aroK</name>
    <name evidence="12" type="ORF">GCM10009688_03430</name>
</gene>
<comment type="function">
    <text evidence="11">Catalyzes the specific phosphorylation of the 3-hydroxyl group of shikimic acid using ATP as a cosubstrate.</text>
</comment>
<comment type="subcellular location">
    <subcellularLocation>
        <location evidence="11">Cytoplasm</location>
    </subcellularLocation>
</comment>
<dbReference type="EC" id="2.7.1.71" evidence="3 11"/>
<feature type="binding site" evidence="11">
    <location>
        <position position="136"/>
    </location>
    <ligand>
        <name>substrate</name>
    </ligand>
</feature>
<evidence type="ECO:0000256" key="7">
    <source>
        <dbReference type="ARBA" id="ARBA00022777"/>
    </source>
</evidence>
<comment type="caution">
    <text evidence="11">Lacks conserved residue(s) required for the propagation of feature annotation.</text>
</comment>
<keyword evidence="11" id="KW-0963">Cytoplasm</keyword>
<dbReference type="GO" id="GO:0016301">
    <property type="term" value="F:kinase activity"/>
    <property type="evidence" value="ECO:0007669"/>
    <property type="project" value="UniProtKB-KW"/>
</dbReference>
<evidence type="ECO:0000256" key="3">
    <source>
        <dbReference type="ARBA" id="ARBA00012154"/>
    </source>
</evidence>
<evidence type="ECO:0000313" key="13">
    <source>
        <dbReference type="Proteomes" id="UP001500784"/>
    </source>
</evidence>
<dbReference type="PANTHER" id="PTHR21087:SF16">
    <property type="entry name" value="SHIKIMATE KINASE 1, CHLOROPLASTIC"/>
    <property type="match status" value="1"/>
</dbReference>
<evidence type="ECO:0000256" key="8">
    <source>
        <dbReference type="ARBA" id="ARBA00022840"/>
    </source>
</evidence>
<proteinExistence type="inferred from homology"/>
<comment type="pathway">
    <text evidence="1 11">Metabolic intermediate biosynthesis; chorismate biosynthesis; chorismate from D-erythrose 4-phosphate and phosphoenolpyruvate: step 5/7.</text>
</comment>
<dbReference type="RefSeq" id="WP_246167450.1">
    <property type="nucleotide sequence ID" value="NZ_BAAALV010000001.1"/>
</dbReference>
<keyword evidence="6 11" id="KW-0547">Nucleotide-binding</keyword>
<evidence type="ECO:0000256" key="4">
    <source>
        <dbReference type="ARBA" id="ARBA00022605"/>
    </source>
</evidence>
<organism evidence="12 13">
    <name type="scientific">Arthrobacter gandavensis</name>
    <dbReference type="NCBI Taxonomy" id="169960"/>
    <lineage>
        <taxon>Bacteria</taxon>
        <taxon>Bacillati</taxon>
        <taxon>Actinomycetota</taxon>
        <taxon>Actinomycetes</taxon>
        <taxon>Micrococcales</taxon>
        <taxon>Micrococcaceae</taxon>
        <taxon>Arthrobacter</taxon>
    </lineage>
</organism>
<feature type="binding site" evidence="11">
    <location>
        <position position="58"/>
    </location>
    <ligand>
        <name>substrate</name>
    </ligand>
</feature>
<feature type="binding site" evidence="11">
    <location>
        <position position="118"/>
    </location>
    <ligand>
        <name>ATP</name>
        <dbReference type="ChEBI" id="CHEBI:30616"/>
    </ligand>
</feature>
<keyword evidence="5 11" id="KW-0808">Transferase</keyword>
<protein>
    <recommendedName>
        <fullName evidence="3 11">Shikimate kinase</fullName>
        <shortName evidence="11">SK</shortName>
        <ecNumber evidence="3 11">2.7.1.71</ecNumber>
    </recommendedName>
</protein>
<accession>A0ABN2NUU0</accession>
<evidence type="ECO:0000256" key="1">
    <source>
        <dbReference type="ARBA" id="ARBA00004842"/>
    </source>
</evidence>
<dbReference type="PANTHER" id="PTHR21087">
    <property type="entry name" value="SHIKIMATE KINASE"/>
    <property type="match status" value="1"/>
</dbReference>